<dbReference type="EMBL" id="OX458333">
    <property type="protein sequence ID" value="CAI8794414.1"/>
    <property type="molecule type" value="Genomic_DNA"/>
</dbReference>
<organism evidence="1 2">
    <name type="scientific">Methylocaldum szegediense</name>
    <dbReference type="NCBI Taxonomy" id="73780"/>
    <lineage>
        <taxon>Bacteria</taxon>
        <taxon>Pseudomonadati</taxon>
        <taxon>Pseudomonadota</taxon>
        <taxon>Gammaproteobacteria</taxon>
        <taxon>Methylococcales</taxon>
        <taxon>Methylococcaceae</taxon>
        <taxon>Methylocaldum</taxon>
    </lineage>
</organism>
<dbReference type="RefSeq" id="WP_202901151.1">
    <property type="nucleotide sequence ID" value="NZ_OX458333.1"/>
</dbReference>
<keyword evidence="2" id="KW-1185">Reference proteome</keyword>
<sequence>MDMYLLTLGAILVAVLVAFFIGAIPYPYGWLILTALLIARWLQLKQGNNHARRG</sequence>
<proteinExistence type="predicted"/>
<dbReference type="Proteomes" id="UP001162030">
    <property type="component" value="Chromosome"/>
</dbReference>
<name>A0ABN8X5P5_9GAMM</name>
<protein>
    <submittedName>
        <fullName evidence="1">Uncharacterized protein</fullName>
    </submittedName>
</protein>
<evidence type="ECO:0000313" key="1">
    <source>
        <dbReference type="EMBL" id="CAI8794414.1"/>
    </source>
</evidence>
<evidence type="ECO:0000313" key="2">
    <source>
        <dbReference type="Proteomes" id="UP001162030"/>
    </source>
</evidence>
<accession>A0ABN8X5P5</accession>
<reference evidence="1 2" key="1">
    <citation type="submission" date="2023-03" db="EMBL/GenBank/DDBJ databases">
        <authorList>
            <person name="Pearce D."/>
        </authorList>
    </citation>
    <scope>NUCLEOTIDE SEQUENCE [LARGE SCALE GENOMIC DNA]</scope>
    <source>
        <strain evidence="1">Msz</strain>
    </source>
</reference>
<gene>
    <name evidence="1" type="ORF">MSZNOR_1465</name>
</gene>